<dbReference type="Proteomes" id="UP000199079">
    <property type="component" value="Unassembled WGS sequence"/>
</dbReference>
<evidence type="ECO:0008006" key="6">
    <source>
        <dbReference type="Google" id="ProtNLM"/>
    </source>
</evidence>
<evidence type="ECO:0000259" key="3">
    <source>
        <dbReference type="Pfam" id="PF26483"/>
    </source>
</evidence>
<proteinExistence type="predicted"/>
<protein>
    <recommendedName>
        <fullName evidence="6">Peptidase family M23</fullName>
    </recommendedName>
</protein>
<sequence length="333" mass="35396">MAVTVPERILEPYPRFSLYNSPYPAHDDASGIDLYPDSNAGISPVAGVVRGVRTVGCPDREYAADRDHVIAIDVDRNWAAAVGIGGERPLIARILHVDPDVEPGDRVAPGDALGPMVRSGFFGRWVDNHVHLEFRDRDADPYRASGSRRLAADAAVEPVSWDGTGTVVEAGPTYVRLDGPSRSGSNGPFRALGSDRGVPLDGGLTHYAGGGAFLGDGFTPETWRNGDSAGSDGRTLSLLGQPIGTVDDRAGDGQEGCVEGGDGRTTAGWTDVTWRDVDVYANGERATGLSLFVTRRADLGIKVVKRDHDLSIGDRITVTIRSSNDPIRLGPGR</sequence>
<evidence type="ECO:0000259" key="2">
    <source>
        <dbReference type="Pfam" id="PF26482"/>
    </source>
</evidence>
<dbReference type="InterPro" id="IPR058817">
    <property type="entry name" value="DUF8155_C"/>
</dbReference>
<dbReference type="InterPro" id="IPR011055">
    <property type="entry name" value="Dup_hybrid_motif"/>
</dbReference>
<evidence type="ECO:0000256" key="1">
    <source>
        <dbReference type="SAM" id="MobiDB-lite"/>
    </source>
</evidence>
<dbReference type="RefSeq" id="WP_092730525.1">
    <property type="nucleotide sequence ID" value="NZ_FNPC01000001.1"/>
</dbReference>
<name>A0A1H3EEQ1_9EURY</name>
<keyword evidence="5" id="KW-1185">Reference proteome</keyword>
<dbReference type="EMBL" id="FNPC01000001">
    <property type="protein sequence ID" value="SDX77186.1"/>
    <property type="molecule type" value="Genomic_DNA"/>
</dbReference>
<dbReference type="Gene3D" id="2.70.70.10">
    <property type="entry name" value="Glucose Permease (Domain IIA)"/>
    <property type="match status" value="1"/>
</dbReference>
<dbReference type="OrthoDB" id="36515at2157"/>
<evidence type="ECO:0000313" key="4">
    <source>
        <dbReference type="EMBL" id="SDX77186.1"/>
    </source>
</evidence>
<reference evidence="5" key="1">
    <citation type="submission" date="2016-10" db="EMBL/GenBank/DDBJ databases">
        <authorList>
            <person name="Varghese N."/>
            <person name="Submissions S."/>
        </authorList>
    </citation>
    <scope>NUCLEOTIDE SEQUENCE [LARGE SCALE GENOMIC DNA]</scope>
    <source>
        <strain evidence="5">DC30,IBRC 10041,KCTC 4046</strain>
    </source>
</reference>
<dbReference type="Pfam" id="PF26483">
    <property type="entry name" value="DUF8155_C"/>
    <property type="match status" value="1"/>
</dbReference>
<dbReference type="AlphaFoldDB" id="A0A1H3EEQ1"/>
<accession>A0A1H3EEQ1</accession>
<gene>
    <name evidence="4" type="ORF">SAMN05216564_101409</name>
</gene>
<dbReference type="Pfam" id="PF26482">
    <property type="entry name" value="DUF8155"/>
    <property type="match status" value="1"/>
</dbReference>
<evidence type="ECO:0000313" key="5">
    <source>
        <dbReference type="Proteomes" id="UP000199079"/>
    </source>
</evidence>
<organism evidence="4 5">
    <name type="scientific">Halopenitus persicus</name>
    <dbReference type="NCBI Taxonomy" id="1048396"/>
    <lineage>
        <taxon>Archaea</taxon>
        <taxon>Methanobacteriati</taxon>
        <taxon>Methanobacteriota</taxon>
        <taxon>Stenosarchaea group</taxon>
        <taxon>Halobacteria</taxon>
        <taxon>Halobacteriales</taxon>
        <taxon>Haloferacaceae</taxon>
        <taxon>Halopenitus</taxon>
    </lineage>
</organism>
<feature type="domain" description="DUF8155" evidence="3">
    <location>
        <begin position="157"/>
        <end position="321"/>
    </location>
</feature>
<feature type="region of interest" description="Disordered" evidence="1">
    <location>
        <begin position="244"/>
        <end position="264"/>
    </location>
</feature>
<dbReference type="InterPro" id="IPR058468">
    <property type="entry name" value="DUF8155_N"/>
</dbReference>
<feature type="domain" description="DUF8155" evidence="2">
    <location>
        <begin position="4"/>
        <end position="151"/>
    </location>
</feature>